<evidence type="ECO:0000259" key="5">
    <source>
        <dbReference type="SMART" id="SM00644"/>
    </source>
</evidence>
<comment type="caution">
    <text evidence="6">The sequence shown here is derived from an EMBL/GenBank/DDBJ whole genome shotgun (WGS) entry which is preliminary data.</text>
</comment>
<dbReference type="InterPro" id="IPR051206">
    <property type="entry name" value="NAMLAA_amidase_2"/>
</dbReference>
<dbReference type="GO" id="GO:0071555">
    <property type="term" value="P:cell wall organization"/>
    <property type="evidence" value="ECO:0007669"/>
    <property type="project" value="UniProtKB-KW"/>
</dbReference>
<dbReference type="AlphaFoldDB" id="A0A923LUG8"/>
<sequence length="239" mass="26786">MEIHFKQANGGNYLPASRGKGDIQYLVIHFTANDGDTAQNNADYFAREDISTSAHYFVDENEVWQSVADHDIAWHCGTKGTYYHPYCRNANSIGIEMCSRLQDGKYYFRQGTIENAEALARMLMEKYGIGADHVVRHYDVTHKTCPAPYVESAAAWNAFKTGLTGEMDDMTADEVKRLIEQSRTVYGTVDAVPDWGRATVEKLVRNGWLKGEGDGKGLNLSEDLLRTLVINDRAGIYGE</sequence>
<dbReference type="PANTHER" id="PTHR30417">
    <property type="entry name" value="N-ACETYLMURAMOYL-L-ALANINE AMIDASE AMID"/>
    <property type="match status" value="1"/>
</dbReference>
<evidence type="ECO:0000313" key="7">
    <source>
        <dbReference type="Proteomes" id="UP000606499"/>
    </source>
</evidence>
<comment type="catalytic activity">
    <reaction evidence="1">
        <text>Hydrolyzes the link between N-acetylmuramoyl residues and L-amino acid residues in certain cell-wall glycopeptides.</text>
        <dbReference type="EC" id="3.5.1.28"/>
    </reaction>
</comment>
<dbReference type="SMART" id="SM00644">
    <property type="entry name" value="Ami_2"/>
    <property type="match status" value="1"/>
</dbReference>
<evidence type="ECO:0000256" key="1">
    <source>
        <dbReference type="ARBA" id="ARBA00001561"/>
    </source>
</evidence>
<dbReference type="EC" id="3.5.1.28" evidence="2"/>
<dbReference type="Proteomes" id="UP000606499">
    <property type="component" value="Unassembled WGS sequence"/>
</dbReference>
<dbReference type="EMBL" id="JACOPL010000003">
    <property type="protein sequence ID" value="MBC5724656.1"/>
    <property type="molecule type" value="Genomic_DNA"/>
</dbReference>
<keyword evidence="7" id="KW-1185">Reference proteome</keyword>
<keyword evidence="4" id="KW-0961">Cell wall biogenesis/degradation</keyword>
<evidence type="ECO:0000256" key="3">
    <source>
        <dbReference type="ARBA" id="ARBA00022801"/>
    </source>
</evidence>
<dbReference type="RefSeq" id="WP_054326819.1">
    <property type="nucleotide sequence ID" value="NZ_JACOPL010000003.1"/>
</dbReference>
<dbReference type="InterPro" id="IPR002502">
    <property type="entry name" value="Amidase_domain"/>
</dbReference>
<dbReference type="SUPFAM" id="SSF55846">
    <property type="entry name" value="N-acetylmuramoyl-L-alanine amidase-like"/>
    <property type="match status" value="1"/>
</dbReference>
<name>A0A923LUG8_9FIRM</name>
<proteinExistence type="predicted"/>
<dbReference type="Gene3D" id="3.40.80.10">
    <property type="entry name" value="Peptidoglycan recognition protein-like"/>
    <property type="match status" value="1"/>
</dbReference>
<evidence type="ECO:0000313" key="6">
    <source>
        <dbReference type="EMBL" id="MBC5724656.1"/>
    </source>
</evidence>
<dbReference type="GO" id="GO:0008745">
    <property type="term" value="F:N-acetylmuramoyl-L-alanine amidase activity"/>
    <property type="evidence" value="ECO:0007669"/>
    <property type="project" value="UniProtKB-EC"/>
</dbReference>
<dbReference type="CDD" id="cd06583">
    <property type="entry name" value="PGRP"/>
    <property type="match status" value="1"/>
</dbReference>
<dbReference type="GO" id="GO:0009254">
    <property type="term" value="P:peptidoglycan turnover"/>
    <property type="evidence" value="ECO:0007669"/>
    <property type="project" value="TreeGrafter"/>
</dbReference>
<evidence type="ECO:0000256" key="2">
    <source>
        <dbReference type="ARBA" id="ARBA00011901"/>
    </source>
</evidence>
<evidence type="ECO:0000256" key="4">
    <source>
        <dbReference type="ARBA" id="ARBA00023316"/>
    </source>
</evidence>
<protein>
    <recommendedName>
        <fullName evidence="2">N-acetylmuramoyl-L-alanine amidase</fullName>
        <ecNumber evidence="2">3.5.1.28</ecNumber>
    </recommendedName>
</protein>
<dbReference type="PANTHER" id="PTHR30417:SF1">
    <property type="entry name" value="N-ACETYLMURAMOYL-L-ALANINE AMIDASE AMID"/>
    <property type="match status" value="1"/>
</dbReference>
<organism evidence="6 7">
    <name type="scientific">Agathobaculum faecis</name>
    <dbReference type="NCBI Taxonomy" id="2763013"/>
    <lineage>
        <taxon>Bacteria</taxon>
        <taxon>Bacillati</taxon>
        <taxon>Bacillota</taxon>
        <taxon>Clostridia</taxon>
        <taxon>Eubacteriales</taxon>
        <taxon>Butyricicoccaceae</taxon>
        <taxon>Agathobaculum</taxon>
    </lineage>
</organism>
<dbReference type="Pfam" id="PF01510">
    <property type="entry name" value="Amidase_2"/>
    <property type="match status" value="1"/>
</dbReference>
<dbReference type="InterPro" id="IPR036505">
    <property type="entry name" value="Amidase/PGRP_sf"/>
</dbReference>
<gene>
    <name evidence="6" type="ORF">H8S45_04170</name>
</gene>
<accession>A0A923LUG8</accession>
<reference evidence="6" key="1">
    <citation type="submission" date="2020-08" db="EMBL/GenBank/DDBJ databases">
        <title>Genome public.</title>
        <authorList>
            <person name="Liu C."/>
            <person name="Sun Q."/>
        </authorList>
    </citation>
    <scope>NUCLEOTIDE SEQUENCE</scope>
    <source>
        <strain evidence="6">NSJ-28</strain>
    </source>
</reference>
<feature type="domain" description="N-acetylmuramoyl-L-alanine amidase" evidence="5">
    <location>
        <begin position="12"/>
        <end position="149"/>
    </location>
</feature>
<dbReference type="GO" id="GO:0009253">
    <property type="term" value="P:peptidoglycan catabolic process"/>
    <property type="evidence" value="ECO:0007669"/>
    <property type="project" value="InterPro"/>
</dbReference>
<keyword evidence="3" id="KW-0378">Hydrolase</keyword>